<protein>
    <submittedName>
        <fullName evidence="1">Uncharacterized protein</fullName>
    </submittedName>
</protein>
<sequence>MASMGFSSLFSATAPLQNFCETKTNPSWIPPLALAFLNFSMKNPFGVKSSFVNHGFSLQFLQFPGPILDSQRIRDIVYARATTEKSIHDFTVKTEVRTYERSDMHGSPANESIGWRNPRFIHNGAMLCVQRPRCYSAPWMLSSLEERKGHIRITFYVFTLDFMFVGDK</sequence>
<organism evidence="1 2">
    <name type="scientific">Protea cynaroides</name>
    <dbReference type="NCBI Taxonomy" id="273540"/>
    <lineage>
        <taxon>Eukaryota</taxon>
        <taxon>Viridiplantae</taxon>
        <taxon>Streptophyta</taxon>
        <taxon>Embryophyta</taxon>
        <taxon>Tracheophyta</taxon>
        <taxon>Spermatophyta</taxon>
        <taxon>Magnoliopsida</taxon>
        <taxon>Proteales</taxon>
        <taxon>Proteaceae</taxon>
        <taxon>Protea</taxon>
    </lineage>
</organism>
<keyword evidence="2" id="KW-1185">Reference proteome</keyword>
<dbReference type="AlphaFoldDB" id="A0A9Q0R126"/>
<dbReference type="EMBL" id="JAMYWD010000002">
    <property type="protein sequence ID" value="KAJ4979005.1"/>
    <property type="molecule type" value="Genomic_DNA"/>
</dbReference>
<gene>
    <name evidence="1" type="ORF">NE237_009785</name>
</gene>
<evidence type="ECO:0000313" key="1">
    <source>
        <dbReference type="EMBL" id="KAJ4979005.1"/>
    </source>
</evidence>
<comment type="caution">
    <text evidence="1">The sequence shown here is derived from an EMBL/GenBank/DDBJ whole genome shotgun (WGS) entry which is preliminary data.</text>
</comment>
<dbReference type="OrthoDB" id="45007at2759"/>
<name>A0A9Q0R126_9MAGN</name>
<reference evidence="1" key="1">
    <citation type="journal article" date="2023" name="Plant J.">
        <title>The genome of the king protea, Protea cynaroides.</title>
        <authorList>
            <person name="Chang J."/>
            <person name="Duong T.A."/>
            <person name="Schoeman C."/>
            <person name="Ma X."/>
            <person name="Roodt D."/>
            <person name="Barker N."/>
            <person name="Li Z."/>
            <person name="Van de Peer Y."/>
            <person name="Mizrachi E."/>
        </authorList>
    </citation>
    <scope>NUCLEOTIDE SEQUENCE</scope>
    <source>
        <tissue evidence="1">Young leaves</tissue>
    </source>
</reference>
<proteinExistence type="predicted"/>
<evidence type="ECO:0000313" key="2">
    <source>
        <dbReference type="Proteomes" id="UP001141806"/>
    </source>
</evidence>
<accession>A0A9Q0R126</accession>
<dbReference type="Proteomes" id="UP001141806">
    <property type="component" value="Unassembled WGS sequence"/>
</dbReference>